<evidence type="ECO:0000256" key="7">
    <source>
        <dbReference type="ARBA" id="ARBA00023306"/>
    </source>
</evidence>
<organism evidence="9">
    <name type="scientific">Salvia splendens</name>
    <name type="common">Scarlet sage</name>
    <dbReference type="NCBI Taxonomy" id="180675"/>
    <lineage>
        <taxon>Eukaryota</taxon>
        <taxon>Viridiplantae</taxon>
        <taxon>Streptophyta</taxon>
        <taxon>Embryophyta</taxon>
        <taxon>Tracheophyta</taxon>
        <taxon>Spermatophyta</taxon>
        <taxon>Magnoliopsida</taxon>
        <taxon>eudicotyledons</taxon>
        <taxon>Gunneridae</taxon>
        <taxon>Pentapetalae</taxon>
        <taxon>asterids</taxon>
        <taxon>lamiids</taxon>
        <taxon>Lamiales</taxon>
        <taxon>Lamiaceae</taxon>
        <taxon>Nepetoideae</taxon>
        <taxon>Mentheae</taxon>
        <taxon>Salviinae</taxon>
        <taxon>Salvia</taxon>
        <taxon>Salvia subgen. Calosphace</taxon>
        <taxon>core Calosphace</taxon>
    </lineage>
</organism>
<gene>
    <name evidence="9" type="ORF">SASPL_152722</name>
</gene>
<dbReference type="GO" id="GO:0005634">
    <property type="term" value="C:nucleus"/>
    <property type="evidence" value="ECO:0007669"/>
    <property type="project" value="UniProtKB-SubCell"/>
</dbReference>
<feature type="compositionally biased region" description="Basic and acidic residues" evidence="8">
    <location>
        <begin position="1297"/>
        <end position="1307"/>
    </location>
</feature>
<dbReference type="InterPro" id="IPR039776">
    <property type="entry name" value="Pds5"/>
</dbReference>
<proteinExistence type="predicted"/>
<dbReference type="GO" id="GO:0007064">
    <property type="term" value="P:mitotic sister chromatid cohesion"/>
    <property type="evidence" value="ECO:0007669"/>
    <property type="project" value="InterPro"/>
</dbReference>
<feature type="compositionally biased region" description="Basic residues" evidence="8">
    <location>
        <begin position="1321"/>
        <end position="1330"/>
    </location>
</feature>
<evidence type="ECO:0000313" key="10">
    <source>
        <dbReference type="Proteomes" id="UP000298416"/>
    </source>
</evidence>
<dbReference type="SUPFAM" id="SSF63748">
    <property type="entry name" value="Tudor/PWWP/MBT"/>
    <property type="match status" value="1"/>
</dbReference>
<dbReference type="InterPro" id="IPR011989">
    <property type="entry name" value="ARM-like"/>
</dbReference>
<evidence type="ECO:0000256" key="6">
    <source>
        <dbReference type="ARBA" id="ARBA00023242"/>
    </source>
</evidence>
<keyword evidence="6" id="KW-0539">Nucleus</keyword>
<dbReference type="SUPFAM" id="SSF48371">
    <property type="entry name" value="ARM repeat"/>
    <property type="match status" value="1"/>
</dbReference>
<protein>
    <recommendedName>
        <fullName evidence="11">Sister chromatid cohesion protein PDS5</fullName>
    </recommendedName>
</protein>
<keyword evidence="5" id="KW-0234">DNA repair</keyword>
<reference evidence="9" key="2">
    <citation type="submission" date="2020-08" db="EMBL/GenBank/DDBJ databases">
        <title>Plant Genome Project.</title>
        <authorList>
            <person name="Zhang R.-G."/>
        </authorList>
    </citation>
    <scope>NUCLEOTIDE SEQUENCE</scope>
    <source>
        <strain evidence="9">Huo1</strain>
        <tissue evidence="9">Leaf</tissue>
    </source>
</reference>
<evidence type="ECO:0000256" key="1">
    <source>
        <dbReference type="ARBA" id="ARBA00004123"/>
    </source>
</evidence>
<evidence type="ECO:0000313" key="9">
    <source>
        <dbReference type="EMBL" id="KAG6387530.1"/>
    </source>
</evidence>
<comment type="caution">
    <text evidence="9">The sequence shown here is derived from an EMBL/GenBank/DDBJ whole genome shotgun (WGS) entry which is preliminary data.</text>
</comment>
<keyword evidence="2" id="KW-0132">Cell division</keyword>
<feature type="compositionally biased region" description="Polar residues" evidence="8">
    <location>
        <begin position="1535"/>
        <end position="1557"/>
    </location>
</feature>
<feature type="compositionally biased region" description="Acidic residues" evidence="8">
    <location>
        <begin position="1569"/>
        <end position="1592"/>
    </location>
</feature>
<dbReference type="Proteomes" id="UP000298416">
    <property type="component" value="Unassembled WGS sequence"/>
</dbReference>
<dbReference type="GO" id="GO:0051301">
    <property type="term" value="P:cell division"/>
    <property type="evidence" value="ECO:0007669"/>
    <property type="project" value="UniProtKB-KW"/>
</dbReference>
<evidence type="ECO:0000256" key="4">
    <source>
        <dbReference type="ARBA" id="ARBA00022776"/>
    </source>
</evidence>
<feature type="compositionally biased region" description="Basic residues" evidence="8">
    <location>
        <begin position="1469"/>
        <end position="1486"/>
    </location>
</feature>
<dbReference type="PANTHER" id="PTHR12663:SF0">
    <property type="entry name" value="PRECOCIOUS DISSOCIATION OF SISTERS 5, ISOFORM A"/>
    <property type="match status" value="1"/>
</dbReference>
<name>A0A8X8W3R8_SALSN</name>
<feature type="region of interest" description="Disordered" evidence="8">
    <location>
        <begin position="1321"/>
        <end position="1354"/>
    </location>
</feature>
<sequence length="1675" mass="188464">MAQKLQQQLKEVGSKLETPPASKDALVKLLKQGAIYLCELDQSPPKSMVESMQPLLNALVKPELLKHQDREVKLFVAACICEITRITAPEAPYDDDVLKDIFQLIVGTFSGLIDVNSPSFGRRVLILETLARYRSCVVMLDLECDDLINEMFDTFFSVARDELPGNVLSSMQTIMEVILEESEDVPENLLVTLLTVLGDDRKAVTAAAKKIALNVIENCAVKLESSIRQFLVSSMSGESRSLICEIDYHAVLYDIYRCAPQILSGVVPYLTGELLSDQLDIRMKAVSLAGDLFALPGSTISELFKPVFVEFLKRLTDRAVEVRMSVLEHVKTCLLENPFRSEAHQIISALCDRLLDYDENVRKKVVSVVCDVACHALTSIPVETIKLVSERLRDKSLLVKRYTMERLAEIHRTSCMKQSCGSSKDDEYGWVVSKILRGFYDKDFRSDAIEPILAMSLFPADFSVRDKVKRWVMIFLGFDKVEVTALEKILEQKQRLQQEMQKYLSLRQLTQEGDGTEIRKKVMYCFRVMSRCFTDPAKAEENFHILDQLRDSNIWKILKQLLDPNTSSAQCSSLRTLNLMQGDLLEILGQKHRLYGFLTTLSLKTSYLLFNKDHVREILLDARIQKTSESSEILASCMTVLVILARFYPSLLGGLEEDLVHLLEDDNEILKEGTLHILAKAGSTIREQLGVSSRSLDLILERICIEGSRRQAKYAVYALASITKDDGLMALSVLYKRLVNMLEEKSHLPAVLQSLGCIAQAALPVYETREIEVKKFIKENILEVGQKTGDGSTYWADRSGPCSLKIFGLKALVKSCLSVKDPNSNPRIDDVIGILMNILMFGEISREIESSLVDRAHLKLAASKAVLRLLKKWEHKIPVNVVYLALRSSEDDFPEVKKLLLHKVHQYVRDHILDPRFACAFLLDISSSHSDFEEVCIYMCVCVCLNKRYLNEIIQMCRQRRACQISLQTDSNSPSIYPEYILPYVVHSLAHHPSFPNVDECKDVKAFEPMYRELYFFLRMLVHGDADGKLDVSLSKNKESIGLLHSIFQCIKCSEDALDISKSKNSYALCDLGVSIIKRVTENQGELQESTPVVLPPVLYSTLEKKDENGLLVGAAMTWVADEGMLAYFDSLQLDVKEIEKPVDSEDDTVKDSDTEGNEMPLGKLLQRLKAKAAKTRKEVKHEHAQAEVEKENDFSILQMVKEMNSGNQGAKRKFESSNGHGHDRKARRCDHLPQKSKIRSSEPTDVSVPKHRRSPVQAQKSLGAVTSKSSKRPNVNNVNNNIDFEKLNENSQTSSEDQRVHEKTEPVDSELLSLRVKKLISSSKKKGKRASADPRMALKNTQEAKKSKKVSNTDSLLSISSSTLGSQKQQNHSNATGLEKCTTKEKKNTIGDLIGCRIKVWWPVDKLYYEGVVKSFDTEKNKHVVLYDDGDVEVLRLDRERWDLVKSGLKAKRSGSSKDFSPKGRSSGLRKKSGGGPNHNKKLGRKSPSQVRSKRTQRTTPKGRSKLVLESESLEESYKIPGVVSHEISMKSPIDNSGSDNEPTETSVKSLHTRVSSEGDDDNKPQEDVELLLSDDEEAKEIEKDSEDTETENVGRNSQDSHGWDDEAVSSSDKQQPSEEATEESGEEADEADCTGRHAKSSKKLNKKSASHSVDKDVSDDEPLVLWKQRCKRQ</sequence>
<feature type="compositionally biased region" description="Basic residues" evidence="8">
    <location>
        <begin position="1223"/>
        <end position="1239"/>
    </location>
</feature>
<dbReference type="CDD" id="cd20404">
    <property type="entry name" value="Tudor_Agenet_AtEML-like"/>
    <property type="match status" value="1"/>
</dbReference>
<keyword evidence="7" id="KW-0131">Cell cycle</keyword>
<reference evidence="9" key="1">
    <citation type="submission" date="2018-01" db="EMBL/GenBank/DDBJ databases">
        <authorList>
            <person name="Mao J.F."/>
        </authorList>
    </citation>
    <scope>NUCLEOTIDE SEQUENCE</scope>
    <source>
        <strain evidence="9">Huo1</strain>
        <tissue evidence="9">Leaf</tissue>
    </source>
</reference>
<accession>A0A8X8W3R8</accession>
<evidence type="ECO:0000256" key="2">
    <source>
        <dbReference type="ARBA" id="ARBA00022618"/>
    </source>
</evidence>
<feature type="region of interest" description="Disordered" evidence="8">
    <location>
        <begin position="1531"/>
        <end position="1675"/>
    </location>
</feature>
<evidence type="ECO:0000256" key="3">
    <source>
        <dbReference type="ARBA" id="ARBA00022763"/>
    </source>
</evidence>
<dbReference type="PANTHER" id="PTHR12663">
    <property type="entry name" value="ANDROGEN INDUCED INHIBITOR OF PROLIFERATION AS3 / PDS5-RELATED"/>
    <property type="match status" value="1"/>
</dbReference>
<evidence type="ECO:0008006" key="11">
    <source>
        <dbReference type="Google" id="ProtNLM"/>
    </source>
</evidence>
<dbReference type="InterPro" id="IPR016024">
    <property type="entry name" value="ARM-type_fold"/>
</dbReference>
<dbReference type="EMBL" id="PNBA02000021">
    <property type="protein sequence ID" value="KAG6387530.1"/>
    <property type="molecule type" value="Genomic_DNA"/>
</dbReference>
<dbReference type="Gene3D" id="2.30.30.140">
    <property type="match status" value="1"/>
</dbReference>
<dbReference type="GO" id="GO:0006281">
    <property type="term" value="P:DNA repair"/>
    <property type="evidence" value="ECO:0007669"/>
    <property type="project" value="UniProtKB-KW"/>
</dbReference>
<evidence type="ECO:0000256" key="5">
    <source>
        <dbReference type="ARBA" id="ARBA00023204"/>
    </source>
</evidence>
<feature type="region of interest" description="Disordered" evidence="8">
    <location>
        <begin position="1205"/>
        <end position="1309"/>
    </location>
</feature>
<feature type="compositionally biased region" description="Polar residues" evidence="8">
    <location>
        <begin position="1257"/>
        <end position="1269"/>
    </location>
</feature>
<comment type="subcellular location">
    <subcellularLocation>
        <location evidence="1">Nucleus</location>
    </subcellularLocation>
</comment>
<dbReference type="GO" id="GO:0000785">
    <property type="term" value="C:chromatin"/>
    <property type="evidence" value="ECO:0007669"/>
    <property type="project" value="TreeGrafter"/>
</dbReference>
<dbReference type="Gene3D" id="1.25.10.10">
    <property type="entry name" value="Leucine-rich Repeat Variant"/>
    <property type="match status" value="1"/>
</dbReference>
<feature type="compositionally biased region" description="Polar residues" evidence="8">
    <location>
        <begin position="1593"/>
        <end position="1602"/>
    </location>
</feature>
<dbReference type="CDD" id="cd19953">
    <property type="entry name" value="PDS5"/>
    <property type="match status" value="1"/>
</dbReference>
<feature type="compositionally biased region" description="Basic residues" evidence="8">
    <location>
        <begin position="1638"/>
        <end position="1651"/>
    </location>
</feature>
<dbReference type="Pfam" id="PF20168">
    <property type="entry name" value="PDS5"/>
    <property type="match status" value="1"/>
</dbReference>
<feature type="compositionally biased region" description="Basic residues" evidence="8">
    <location>
        <begin position="1493"/>
        <end position="1506"/>
    </location>
</feature>
<dbReference type="GO" id="GO:0035825">
    <property type="term" value="P:homologous recombination"/>
    <property type="evidence" value="ECO:0007669"/>
    <property type="project" value="UniProtKB-ARBA"/>
</dbReference>
<keyword evidence="4" id="KW-0498">Mitosis</keyword>
<feature type="compositionally biased region" description="Acidic residues" evidence="8">
    <location>
        <begin position="1621"/>
        <end position="1634"/>
    </location>
</feature>
<feature type="region of interest" description="Disordered" evidence="8">
    <location>
        <begin position="1453"/>
        <end position="1517"/>
    </location>
</feature>
<evidence type="ECO:0000256" key="8">
    <source>
        <dbReference type="SAM" id="MobiDB-lite"/>
    </source>
</evidence>
<keyword evidence="10" id="KW-1185">Reference proteome</keyword>
<keyword evidence="3" id="KW-0227">DNA damage</keyword>